<evidence type="ECO:0000259" key="4">
    <source>
        <dbReference type="Pfam" id="PF01571"/>
    </source>
</evidence>
<dbReference type="Pfam" id="PF01266">
    <property type="entry name" value="DAO"/>
    <property type="match status" value="1"/>
</dbReference>
<dbReference type="Gene3D" id="2.40.30.110">
    <property type="entry name" value="Aminomethyltransferase beta-barrel domains"/>
    <property type="match status" value="1"/>
</dbReference>
<dbReference type="PROSITE" id="PS51257">
    <property type="entry name" value="PROKAR_LIPOPROTEIN"/>
    <property type="match status" value="1"/>
</dbReference>
<dbReference type="SUPFAM" id="SSF101790">
    <property type="entry name" value="Aminomethyltransferase beta-barrel domain"/>
    <property type="match status" value="1"/>
</dbReference>
<evidence type="ECO:0000313" key="7">
    <source>
        <dbReference type="EMBL" id="TQN47088.1"/>
    </source>
</evidence>
<dbReference type="OrthoDB" id="2055370at2"/>
<dbReference type="InterPro" id="IPR028896">
    <property type="entry name" value="GcvT/YgfZ/DmdA"/>
</dbReference>
<dbReference type="InterPro" id="IPR032503">
    <property type="entry name" value="FAO_M"/>
</dbReference>
<dbReference type="Gene3D" id="3.30.9.10">
    <property type="entry name" value="D-Amino Acid Oxidase, subunit A, domain 2"/>
    <property type="match status" value="1"/>
</dbReference>
<name>A0A543PSM7_9MICO</name>
<comment type="caution">
    <text evidence="7">The sequence shown here is derived from an EMBL/GenBank/DDBJ whole genome shotgun (WGS) entry which is preliminary data.</text>
</comment>
<dbReference type="PANTHER" id="PTHR43757">
    <property type="entry name" value="AMINOMETHYLTRANSFERASE"/>
    <property type="match status" value="1"/>
</dbReference>
<evidence type="ECO:0000259" key="5">
    <source>
        <dbReference type="Pfam" id="PF08669"/>
    </source>
</evidence>
<dbReference type="SUPFAM" id="SSF103025">
    <property type="entry name" value="Folate-binding domain"/>
    <property type="match status" value="1"/>
</dbReference>
<evidence type="ECO:0000313" key="8">
    <source>
        <dbReference type="Proteomes" id="UP000320085"/>
    </source>
</evidence>
<organism evidence="7 8">
    <name type="scientific">Humibacillus xanthopallidus</name>
    <dbReference type="NCBI Taxonomy" id="412689"/>
    <lineage>
        <taxon>Bacteria</taxon>
        <taxon>Bacillati</taxon>
        <taxon>Actinomycetota</taxon>
        <taxon>Actinomycetes</taxon>
        <taxon>Micrococcales</taxon>
        <taxon>Intrasporangiaceae</taxon>
        <taxon>Humibacillus</taxon>
    </lineage>
</organism>
<feature type="region of interest" description="Disordered" evidence="2">
    <location>
        <begin position="800"/>
        <end position="821"/>
    </location>
</feature>
<evidence type="ECO:0000259" key="3">
    <source>
        <dbReference type="Pfam" id="PF01266"/>
    </source>
</evidence>
<feature type="domain" description="GCVT N-terminal" evidence="4">
    <location>
        <begin position="427"/>
        <end position="701"/>
    </location>
</feature>
<protein>
    <submittedName>
        <fullName evidence="7">4-methylaminobutanoate oxidase (Formaldehyde-forming)</fullName>
    </submittedName>
</protein>
<dbReference type="InterPro" id="IPR013977">
    <property type="entry name" value="GcvT_C"/>
</dbReference>
<proteinExistence type="inferred from homology"/>
<accession>A0A543PSM7</accession>
<dbReference type="PANTHER" id="PTHR43757:SF15">
    <property type="entry name" value="PYRUVATE DEHYDROGENASE PHOSPHATASE REGULATORY SUBUNIT, MITOCHONDRIAL-LIKE"/>
    <property type="match status" value="1"/>
</dbReference>
<dbReference type="AlphaFoldDB" id="A0A543PSM7"/>
<evidence type="ECO:0000259" key="6">
    <source>
        <dbReference type="Pfam" id="PF16350"/>
    </source>
</evidence>
<dbReference type="EMBL" id="VFQF01000001">
    <property type="protein sequence ID" value="TQN47088.1"/>
    <property type="molecule type" value="Genomic_DNA"/>
</dbReference>
<dbReference type="InterPro" id="IPR006222">
    <property type="entry name" value="GCVT_N"/>
</dbReference>
<comment type="similarity">
    <text evidence="1">Belongs to the GcvT family.</text>
</comment>
<dbReference type="Proteomes" id="UP000320085">
    <property type="component" value="Unassembled WGS sequence"/>
</dbReference>
<evidence type="ECO:0000256" key="1">
    <source>
        <dbReference type="ARBA" id="ARBA00008609"/>
    </source>
</evidence>
<dbReference type="InterPro" id="IPR036188">
    <property type="entry name" value="FAD/NAD-bd_sf"/>
</dbReference>
<dbReference type="Pfam" id="PF08669">
    <property type="entry name" value="GCV_T_C"/>
    <property type="match status" value="1"/>
</dbReference>
<gene>
    <name evidence="7" type="ORF">FHX52_0179</name>
</gene>
<dbReference type="SUPFAM" id="SSF51905">
    <property type="entry name" value="FAD/NAD(P)-binding domain"/>
    <property type="match status" value="1"/>
</dbReference>
<reference evidence="7 8" key="1">
    <citation type="submission" date="2019-06" db="EMBL/GenBank/DDBJ databases">
        <title>Sequencing the genomes of 1000 actinobacteria strains.</title>
        <authorList>
            <person name="Klenk H.-P."/>
        </authorList>
    </citation>
    <scope>NUCLEOTIDE SEQUENCE [LARGE SCALE GENOMIC DNA]</scope>
    <source>
        <strain evidence="7 8">DSM 21776</strain>
    </source>
</reference>
<dbReference type="InterPro" id="IPR029043">
    <property type="entry name" value="GcvT/YgfZ_C"/>
</dbReference>
<dbReference type="Pfam" id="PF16350">
    <property type="entry name" value="FAO_M"/>
    <property type="match status" value="1"/>
</dbReference>
<feature type="domain" description="Aminomethyltransferase C-terminal" evidence="5">
    <location>
        <begin position="723"/>
        <end position="809"/>
    </location>
</feature>
<dbReference type="InterPro" id="IPR027266">
    <property type="entry name" value="TrmE/GcvT-like"/>
</dbReference>
<feature type="domain" description="FAD dependent oxidoreductase" evidence="3">
    <location>
        <begin position="9"/>
        <end position="366"/>
    </location>
</feature>
<sequence>MTELPDRARVVIIGGGVIGCSVAYHLGLLGWTDVVLLEQGSLSCGTTWHAAGLVGQLRATEVSTRLVQYSTDLYSRLEAETGLGTGYRVCGGLTVARTPERMVALRRTAASAAAYDLECELLTAGGARERYPLIRDDDLVGAIWLPGDGRANPTDLTQALARGARLRGARILERVRVTGIATVDGRVTGVRTTEGDIGAEVVVNCAGQWAHAVGAMAGVNVPLHSAEHFYVVTEPIDGVHRDLPILRDPDGYTYVKEEVGGLLVGGFEPQAKPWVGPKQIPHPFEFALLDEDWEHFEVIMDNAVQRLPVLAETGIRKFYNGPESFTPDNQFIIGEAPEVAGFFVAAGFNSVGIASAGGAGKALAEWVVEGGPTMDLISADIRRFSTLAGNEWWLRDRVVEVLGLHYAVPWPNRELETGRPLRRSPVHDLVVAQGALLGSRNHWERANVFAPQGRSPVLEYSWDRPSWVDWCVGEQVTTRQAVAVFDQTSFSKYLVAGADAERVLQWVCTADVAVPVGRAVYTGWLNARGTYEADVTVTRVGRTEYLVVSSAATTDRDIDWLRRHVPAGAAVTVTDLTSALAVLGVMGPRSRELLSRLSTDDFGDDAFPFGTSREVALGRATLRATRITYVGELGWELYVAPDLAEGIYADLFAAGADLGVVPAGYYAIEAMRLEKGYRAFGRELTTDTRPVEAGLTFACKLGTDVDFLGRAATEQARARGPRRRVVSFVVDDPTAYLWGGELVLRDGVPVGQVTSAAWGATLGAAVGLALVGDRRTGTATSAWVRDGSYEVDLAGSRFPVSVQPRSPYDPDGHKLSRRLGT</sequence>
<dbReference type="RefSeq" id="WP_141819078.1">
    <property type="nucleotide sequence ID" value="NZ_BAAAQC010000005.1"/>
</dbReference>
<feature type="domain" description="FAD dependent oxidoreductase central" evidence="6">
    <location>
        <begin position="369"/>
        <end position="424"/>
    </location>
</feature>
<dbReference type="Gene3D" id="3.30.70.1400">
    <property type="entry name" value="Aminomethyltransferase beta-barrel domains"/>
    <property type="match status" value="1"/>
</dbReference>
<dbReference type="InterPro" id="IPR006076">
    <property type="entry name" value="FAD-dep_OxRdtase"/>
</dbReference>
<dbReference type="Gene3D" id="3.30.1360.120">
    <property type="entry name" value="Probable tRNA modification gtpase trme, domain 1"/>
    <property type="match status" value="1"/>
</dbReference>
<dbReference type="SUPFAM" id="SSF54373">
    <property type="entry name" value="FAD-linked reductases, C-terminal domain"/>
    <property type="match status" value="1"/>
</dbReference>
<dbReference type="Pfam" id="PF01571">
    <property type="entry name" value="GCV_T"/>
    <property type="match status" value="1"/>
</dbReference>
<dbReference type="Gene3D" id="3.50.50.60">
    <property type="entry name" value="FAD/NAD(P)-binding domain"/>
    <property type="match status" value="1"/>
</dbReference>
<evidence type="ECO:0000256" key="2">
    <source>
        <dbReference type="SAM" id="MobiDB-lite"/>
    </source>
</evidence>